<proteinExistence type="predicted"/>
<keyword evidence="2" id="KW-1185">Reference proteome</keyword>
<evidence type="ECO:0000313" key="1">
    <source>
        <dbReference type="EMBL" id="CAJ1971033.1"/>
    </source>
</evidence>
<gene>
    <name evidence="1" type="ORF">AYBTSS11_LOCUS23030</name>
</gene>
<name>A0AA86VRX6_9FABA</name>
<dbReference type="EMBL" id="OY731405">
    <property type="protein sequence ID" value="CAJ1971033.1"/>
    <property type="molecule type" value="Genomic_DNA"/>
</dbReference>
<accession>A0AA86VRX6</accession>
<reference evidence="1" key="1">
    <citation type="submission" date="2023-10" db="EMBL/GenBank/DDBJ databases">
        <authorList>
            <person name="Domelevo Entfellner J.-B."/>
        </authorList>
    </citation>
    <scope>NUCLEOTIDE SEQUENCE</scope>
</reference>
<evidence type="ECO:0000313" key="2">
    <source>
        <dbReference type="Proteomes" id="UP001189624"/>
    </source>
</evidence>
<sequence length="53" mass="5850">MAILTILKRGSDHVRRLLCSSRPVAIQTSLNHSVSDQDLQQQLNQIHTGKGLA</sequence>
<dbReference type="Gramene" id="rna-AYBTSS11_LOCUS23030">
    <property type="protein sequence ID" value="CAJ1971033.1"/>
    <property type="gene ID" value="gene-AYBTSS11_LOCUS23030"/>
</dbReference>
<protein>
    <submittedName>
        <fullName evidence="1">Uncharacterized protein</fullName>
    </submittedName>
</protein>
<dbReference type="Proteomes" id="UP001189624">
    <property type="component" value="Chromosome 8"/>
</dbReference>
<dbReference type="AlphaFoldDB" id="A0AA86VRX6"/>
<organism evidence="1 2">
    <name type="scientific">Sphenostylis stenocarpa</name>
    <dbReference type="NCBI Taxonomy" id="92480"/>
    <lineage>
        <taxon>Eukaryota</taxon>
        <taxon>Viridiplantae</taxon>
        <taxon>Streptophyta</taxon>
        <taxon>Embryophyta</taxon>
        <taxon>Tracheophyta</taxon>
        <taxon>Spermatophyta</taxon>
        <taxon>Magnoliopsida</taxon>
        <taxon>eudicotyledons</taxon>
        <taxon>Gunneridae</taxon>
        <taxon>Pentapetalae</taxon>
        <taxon>rosids</taxon>
        <taxon>fabids</taxon>
        <taxon>Fabales</taxon>
        <taxon>Fabaceae</taxon>
        <taxon>Papilionoideae</taxon>
        <taxon>50 kb inversion clade</taxon>
        <taxon>NPAAA clade</taxon>
        <taxon>indigoferoid/millettioid clade</taxon>
        <taxon>Phaseoleae</taxon>
        <taxon>Sphenostylis</taxon>
    </lineage>
</organism>